<dbReference type="Gene3D" id="3.30.460.10">
    <property type="entry name" value="Beta Polymerase, domain 2"/>
    <property type="match status" value="1"/>
</dbReference>
<dbReference type="EMBL" id="JACBZP010000001">
    <property type="protein sequence ID" value="NYI67576.1"/>
    <property type="molecule type" value="Genomic_DNA"/>
</dbReference>
<keyword evidence="7" id="KW-0067">ATP-binding</keyword>
<dbReference type="PANTHER" id="PTHR33571:SF14">
    <property type="entry name" value="PROTEIN ADENYLYLTRANSFERASE MJ0435-RELATED"/>
    <property type="match status" value="1"/>
</dbReference>
<dbReference type="GO" id="GO:0005524">
    <property type="term" value="F:ATP binding"/>
    <property type="evidence" value="ECO:0007669"/>
    <property type="project" value="UniProtKB-KW"/>
</dbReference>
<dbReference type="Pfam" id="PF01909">
    <property type="entry name" value="NTP_transf_2"/>
    <property type="match status" value="1"/>
</dbReference>
<dbReference type="RefSeq" id="WP_218852343.1">
    <property type="nucleotide sequence ID" value="NZ_JACBZP010000001.1"/>
</dbReference>
<protein>
    <recommendedName>
        <fullName evidence="10">Polymerase nucleotidyl transferase domain-containing protein</fullName>
    </recommendedName>
</protein>
<evidence type="ECO:0000313" key="11">
    <source>
        <dbReference type="EMBL" id="NYI67576.1"/>
    </source>
</evidence>
<proteinExistence type="inferred from homology"/>
<name>A0A7Z0D2C6_9MICO</name>
<evidence type="ECO:0000256" key="6">
    <source>
        <dbReference type="ARBA" id="ARBA00022741"/>
    </source>
</evidence>
<dbReference type="Proteomes" id="UP000539111">
    <property type="component" value="Unassembled WGS sequence"/>
</dbReference>
<keyword evidence="4" id="KW-0548">Nucleotidyltransferase</keyword>
<sequence>MVKQHKARDVRVFGSIRRGENTSGSDIDLLVTFKPDADILDLPNLTEALTELTRIHVGVVSEGGLRSDYDRIAVEATPL</sequence>
<dbReference type="InterPro" id="IPR002934">
    <property type="entry name" value="Polymerase_NTP_transf_dom"/>
</dbReference>
<gene>
    <name evidence="11" type="ORF">BJY26_001882</name>
</gene>
<evidence type="ECO:0000256" key="7">
    <source>
        <dbReference type="ARBA" id="ARBA00022840"/>
    </source>
</evidence>
<evidence type="ECO:0000313" key="12">
    <source>
        <dbReference type="Proteomes" id="UP000539111"/>
    </source>
</evidence>
<dbReference type="GO" id="GO:0046872">
    <property type="term" value="F:metal ion binding"/>
    <property type="evidence" value="ECO:0007669"/>
    <property type="project" value="UniProtKB-KW"/>
</dbReference>
<evidence type="ECO:0000256" key="4">
    <source>
        <dbReference type="ARBA" id="ARBA00022695"/>
    </source>
</evidence>
<dbReference type="CDD" id="cd05403">
    <property type="entry name" value="NT_KNTase_like"/>
    <property type="match status" value="1"/>
</dbReference>
<dbReference type="PANTHER" id="PTHR33571">
    <property type="entry name" value="SSL8005 PROTEIN"/>
    <property type="match status" value="1"/>
</dbReference>
<dbReference type="GO" id="GO:0016779">
    <property type="term" value="F:nucleotidyltransferase activity"/>
    <property type="evidence" value="ECO:0007669"/>
    <property type="project" value="UniProtKB-KW"/>
</dbReference>
<keyword evidence="8" id="KW-0460">Magnesium</keyword>
<evidence type="ECO:0000256" key="3">
    <source>
        <dbReference type="ARBA" id="ARBA00022679"/>
    </source>
</evidence>
<evidence type="ECO:0000259" key="10">
    <source>
        <dbReference type="Pfam" id="PF01909"/>
    </source>
</evidence>
<dbReference type="SUPFAM" id="SSF81301">
    <property type="entry name" value="Nucleotidyltransferase"/>
    <property type="match status" value="1"/>
</dbReference>
<comment type="cofactor">
    <cofactor evidence="1">
        <name>Mg(2+)</name>
        <dbReference type="ChEBI" id="CHEBI:18420"/>
    </cofactor>
</comment>
<organism evidence="11 12">
    <name type="scientific">Spelaeicoccus albus</name>
    <dbReference type="NCBI Taxonomy" id="1280376"/>
    <lineage>
        <taxon>Bacteria</taxon>
        <taxon>Bacillati</taxon>
        <taxon>Actinomycetota</taxon>
        <taxon>Actinomycetes</taxon>
        <taxon>Micrococcales</taxon>
        <taxon>Brevibacteriaceae</taxon>
        <taxon>Spelaeicoccus</taxon>
    </lineage>
</organism>
<dbReference type="InterPro" id="IPR052038">
    <property type="entry name" value="Type-VII_TA_antitoxin"/>
</dbReference>
<dbReference type="AlphaFoldDB" id="A0A7Z0D2C6"/>
<comment type="caution">
    <text evidence="11">The sequence shown here is derived from an EMBL/GenBank/DDBJ whole genome shotgun (WGS) entry which is preliminary data.</text>
</comment>
<evidence type="ECO:0000256" key="5">
    <source>
        <dbReference type="ARBA" id="ARBA00022723"/>
    </source>
</evidence>
<keyword evidence="2" id="KW-1277">Toxin-antitoxin system</keyword>
<keyword evidence="12" id="KW-1185">Reference proteome</keyword>
<dbReference type="InterPro" id="IPR043519">
    <property type="entry name" value="NT_sf"/>
</dbReference>
<evidence type="ECO:0000256" key="8">
    <source>
        <dbReference type="ARBA" id="ARBA00022842"/>
    </source>
</evidence>
<reference evidence="11 12" key="1">
    <citation type="submission" date="2020-07" db="EMBL/GenBank/DDBJ databases">
        <title>Sequencing the genomes of 1000 actinobacteria strains.</title>
        <authorList>
            <person name="Klenk H.-P."/>
        </authorList>
    </citation>
    <scope>NUCLEOTIDE SEQUENCE [LARGE SCALE GENOMIC DNA]</scope>
    <source>
        <strain evidence="11 12">DSM 26341</strain>
    </source>
</reference>
<comment type="similarity">
    <text evidence="9">Belongs to the MntA antitoxin family.</text>
</comment>
<evidence type="ECO:0000256" key="2">
    <source>
        <dbReference type="ARBA" id="ARBA00022649"/>
    </source>
</evidence>
<accession>A0A7Z0D2C6</accession>
<keyword evidence="3" id="KW-0808">Transferase</keyword>
<evidence type="ECO:0000256" key="9">
    <source>
        <dbReference type="ARBA" id="ARBA00038276"/>
    </source>
</evidence>
<evidence type="ECO:0000256" key="1">
    <source>
        <dbReference type="ARBA" id="ARBA00001946"/>
    </source>
</evidence>
<keyword evidence="5" id="KW-0479">Metal-binding</keyword>
<keyword evidence="6" id="KW-0547">Nucleotide-binding</keyword>
<feature type="domain" description="Polymerase nucleotidyl transferase" evidence="10">
    <location>
        <begin position="7"/>
        <end position="66"/>
    </location>
</feature>